<sequence>MTRDANMKPSAFERHFQTGIQLILVGLLGWAGLKLVTLGEDNAVLRERITYQGEQIVSLRRDIREWSNLYYRKSEADRVNKEFAQRIHALDQRVTSLEESR</sequence>
<comment type="caution">
    <text evidence="1">The sequence shown here is derived from an EMBL/GenBank/DDBJ whole genome shotgun (WGS) entry which is preliminary data.</text>
</comment>
<dbReference type="EMBL" id="MAJD01000002">
    <property type="protein sequence ID" value="OBX35650.1"/>
    <property type="molecule type" value="Genomic_DNA"/>
</dbReference>
<accession>A0A1B8P093</accession>
<dbReference type="AlphaFoldDB" id="A0A1B8P093"/>
<dbReference type="Proteomes" id="UP000092504">
    <property type="component" value="Unassembled WGS sequence"/>
</dbReference>
<protein>
    <submittedName>
        <fullName evidence="1">Uncharacterized protein</fullName>
    </submittedName>
</protein>
<evidence type="ECO:0000313" key="2">
    <source>
        <dbReference type="Proteomes" id="UP000092504"/>
    </source>
</evidence>
<evidence type="ECO:0000313" key="1">
    <source>
        <dbReference type="EMBL" id="OBX35650.1"/>
    </source>
</evidence>
<name>A0A1B8P093_HALEL</name>
<reference evidence="1 2" key="1">
    <citation type="submission" date="2016-06" db="EMBL/GenBank/DDBJ databases">
        <title>Genome sequence of halotolerant plant growth promoting strain of Halomonas elongata HEK1 isolated from salterns of Rann of Kutch, Gujarat, India.</title>
        <authorList>
            <person name="Gaba S."/>
            <person name="Singh R.N."/>
            <person name="Abrol S."/>
            <person name="Kaushik R."/>
            <person name="Saxena A.K."/>
        </authorList>
    </citation>
    <scope>NUCLEOTIDE SEQUENCE [LARGE SCALE GENOMIC DNA]</scope>
    <source>
        <strain evidence="1 2">HEK1</strain>
    </source>
</reference>
<proteinExistence type="predicted"/>
<dbReference type="PATRIC" id="fig|2746.7.peg.4871"/>
<gene>
    <name evidence="1" type="ORF">A8U91_04724</name>
</gene>
<organism evidence="1 2">
    <name type="scientific">Halomonas elongata</name>
    <dbReference type="NCBI Taxonomy" id="2746"/>
    <lineage>
        <taxon>Bacteria</taxon>
        <taxon>Pseudomonadati</taxon>
        <taxon>Pseudomonadota</taxon>
        <taxon>Gammaproteobacteria</taxon>
        <taxon>Oceanospirillales</taxon>
        <taxon>Halomonadaceae</taxon>
        <taxon>Halomonas</taxon>
    </lineage>
</organism>